<name>A0A5B7EHT0_PORTR</name>
<dbReference type="OrthoDB" id="25654at2759"/>
<dbReference type="AlphaFoldDB" id="A0A5B7EHT0"/>
<reference evidence="2 3" key="1">
    <citation type="submission" date="2019-05" db="EMBL/GenBank/DDBJ databases">
        <title>Another draft genome of Portunus trituberculatus and its Hox gene families provides insights of decapod evolution.</title>
        <authorList>
            <person name="Jeong J.-H."/>
            <person name="Song I."/>
            <person name="Kim S."/>
            <person name="Choi T."/>
            <person name="Kim D."/>
            <person name="Ryu S."/>
            <person name="Kim W."/>
        </authorList>
    </citation>
    <scope>NUCLEOTIDE SEQUENCE [LARGE SCALE GENOMIC DNA]</scope>
    <source>
        <tissue evidence="2">Muscle</tissue>
    </source>
</reference>
<gene>
    <name evidence="2" type="ORF">E2C01_026221</name>
</gene>
<protein>
    <submittedName>
        <fullName evidence="2">Uncharacterized protein</fullName>
    </submittedName>
</protein>
<evidence type="ECO:0000313" key="2">
    <source>
        <dbReference type="EMBL" id="MPC32887.1"/>
    </source>
</evidence>
<sequence>MQSDDDYGIENSELGEYDEDEEDEDYDEDEEEDGEEGEEGEDGSPNKKSRAASFSGMKDLKAGFARKNRQDELTKKRRQELAKFRQMLCAVRVYILKPGKNISTREIFEGGNEDEKGQLRRKEQIKIEGQIDAKNLRERFEKGMSLVESDSEENSDRREVDRVFKEAETASKARNLFKQIDKTVAEGGEVVLRPPNSAQARRENRLSRDSYLYVT</sequence>
<organism evidence="2 3">
    <name type="scientific">Portunus trituberculatus</name>
    <name type="common">Swimming crab</name>
    <name type="synonym">Neptunus trituberculatus</name>
    <dbReference type="NCBI Taxonomy" id="210409"/>
    <lineage>
        <taxon>Eukaryota</taxon>
        <taxon>Metazoa</taxon>
        <taxon>Ecdysozoa</taxon>
        <taxon>Arthropoda</taxon>
        <taxon>Crustacea</taxon>
        <taxon>Multicrustacea</taxon>
        <taxon>Malacostraca</taxon>
        <taxon>Eumalacostraca</taxon>
        <taxon>Eucarida</taxon>
        <taxon>Decapoda</taxon>
        <taxon>Pleocyemata</taxon>
        <taxon>Brachyura</taxon>
        <taxon>Eubrachyura</taxon>
        <taxon>Portunoidea</taxon>
        <taxon>Portunidae</taxon>
        <taxon>Portuninae</taxon>
        <taxon>Portunus</taxon>
    </lineage>
</organism>
<keyword evidence="3" id="KW-1185">Reference proteome</keyword>
<dbReference type="Proteomes" id="UP000324222">
    <property type="component" value="Unassembled WGS sequence"/>
</dbReference>
<evidence type="ECO:0000313" key="3">
    <source>
        <dbReference type="Proteomes" id="UP000324222"/>
    </source>
</evidence>
<feature type="region of interest" description="Disordered" evidence="1">
    <location>
        <begin position="191"/>
        <end position="215"/>
    </location>
</feature>
<proteinExistence type="predicted"/>
<accession>A0A5B7EHT0</accession>
<comment type="caution">
    <text evidence="2">The sequence shown here is derived from an EMBL/GenBank/DDBJ whole genome shotgun (WGS) entry which is preliminary data.</text>
</comment>
<dbReference type="EMBL" id="VSRR010002716">
    <property type="protein sequence ID" value="MPC32887.1"/>
    <property type="molecule type" value="Genomic_DNA"/>
</dbReference>
<evidence type="ECO:0000256" key="1">
    <source>
        <dbReference type="SAM" id="MobiDB-lite"/>
    </source>
</evidence>
<feature type="compositionally biased region" description="Acidic residues" evidence="1">
    <location>
        <begin position="1"/>
        <end position="42"/>
    </location>
</feature>
<feature type="region of interest" description="Disordered" evidence="1">
    <location>
        <begin position="1"/>
        <end position="72"/>
    </location>
</feature>